<protein>
    <submittedName>
        <fullName evidence="2">DUF4806 domain-containing protein</fullName>
    </submittedName>
</protein>
<proteinExistence type="predicted"/>
<evidence type="ECO:0000313" key="1">
    <source>
        <dbReference type="Proteomes" id="UP000038045"/>
    </source>
</evidence>
<dbReference type="Proteomes" id="UP000038045">
    <property type="component" value="Unplaced"/>
</dbReference>
<accession>A0A0N4Z074</accession>
<dbReference type="WBParaSite" id="PTRK_0000010600.1">
    <property type="protein sequence ID" value="PTRK_0000010600.1"/>
    <property type="gene ID" value="PTRK_0000010600"/>
</dbReference>
<dbReference type="AlphaFoldDB" id="A0A0N4Z074"/>
<reference evidence="2" key="1">
    <citation type="submission" date="2017-02" db="UniProtKB">
        <authorList>
            <consortium name="WormBaseParasite"/>
        </authorList>
    </citation>
    <scope>IDENTIFICATION</scope>
</reference>
<organism evidence="1 2">
    <name type="scientific">Parastrongyloides trichosuri</name>
    <name type="common">Possum-specific nematode worm</name>
    <dbReference type="NCBI Taxonomy" id="131310"/>
    <lineage>
        <taxon>Eukaryota</taxon>
        <taxon>Metazoa</taxon>
        <taxon>Ecdysozoa</taxon>
        <taxon>Nematoda</taxon>
        <taxon>Chromadorea</taxon>
        <taxon>Rhabditida</taxon>
        <taxon>Tylenchina</taxon>
        <taxon>Panagrolaimomorpha</taxon>
        <taxon>Strongyloidoidea</taxon>
        <taxon>Strongyloididae</taxon>
        <taxon>Parastrongyloides</taxon>
    </lineage>
</organism>
<sequence>MGDFDLQIFYRKIGDSLTTINSFTEDLSMSCVSRQISAKTDEELEDLENQFKCGSISMKDFDESSKTKFFNDIFTQRQNKKFSDIMSNYDKIMSSRKDYTLVELLEKKKTPLVYTQKELSLLLTLPTSEYIKWFRNEIICILKYIDRFKKASIKYKFQTKNDEIFRRPCIVDSMNEVELEKELECLYQRVLLIYMMNFSTEKCHTSFKKKLFTETNFLKQLMYSITEEMDNKFMRIKNYVSNIEYINDTKNFPIISLENIIEVVDRAYEHHVIGFNFYYSHNQILLNPSLIYCSLSTTVRTVLNLRNLFNAIDQ</sequence>
<name>A0A0N4Z074_PARTI</name>
<keyword evidence="1" id="KW-1185">Reference proteome</keyword>
<evidence type="ECO:0000313" key="2">
    <source>
        <dbReference type="WBParaSite" id="PTRK_0000010600.1"/>
    </source>
</evidence>